<dbReference type="SMART" id="SM00421">
    <property type="entry name" value="HTH_LUXR"/>
    <property type="match status" value="1"/>
</dbReference>
<dbReference type="EMBL" id="LC081977">
    <property type="protein sequence ID" value="BAS32727.1"/>
    <property type="molecule type" value="Genomic_DNA"/>
</dbReference>
<dbReference type="PROSITE" id="PS00622">
    <property type="entry name" value="HTH_LUXR_1"/>
    <property type="match status" value="1"/>
</dbReference>
<proteinExistence type="predicted"/>
<dbReference type="PANTHER" id="PTHR44688:SF16">
    <property type="entry name" value="DNA-BINDING TRANSCRIPTIONAL ACTIVATOR DEVR_DOSR"/>
    <property type="match status" value="1"/>
</dbReference>
<dbReference type="InterPro" id="IPR016032">
    <property type="entry name" value="Sig_transdc_resp-reg_C-effctor"/>
</dbReference>
<evidence type="ECO:0000256" key="3">
    <source>
        <dbReference type="ARBA" id="ARBA00023163"/>
    </source>
</evidence>
<dbReference type="InterPro" id="IPR036388">
    <property type="entry name" value="WH-like_DNA-bd_sf"/>
</dbReference>
<keyword evidence="2" id="KW-0238">DNA-binding</keyword>
<sequence length="250" mass="28392">MQYSWLNGIIEGIKQSKNIDDIKSQCEAICRALEIDFYSFVIRIPSSLFSPEIITLSNYPQLWQEHYFSQEFMSLDPVIAYSQQHITPVNWSDLTNYTDFNSPKKLTVLKEAKTYGLCTGVSIPLKAPTGEMSVFSLSSTSQRCVITECQINIQLQAQVIAPYLHEAIKIINYKAKEILSHDEVKITNREEECLLWACEGKTSWEISKIIGISERTVLFHLNNVSQKVGGVNRQHSVAKALLNGLIQPKF</sequence>
<keyword evidence="3" id="KW-0804">Transcription</keyword>
<keyword evidence="5" id="KW-0675">Receptor</keyword>
<gene>
    <name evidence="5" type="primary">palR3</name>
</gene>
<organism evidence="5">
    <name type="scientific">Pseudoalteromonas sp. 520P1</name>
    <dbReference type="NCBI Taxonomy" id="1529052"/>
    <lineage>
        <taxon>Bacteria</taxon>
        <taxon>Pseudomonadati</taxon>
        <taxon>Pseudomonadota</taxon>
        <taxon>Gammaproteobacteria</taxon>
        <taxon>Alteromonadales</taxon>
        <taxon>Pseudoalteromonadaceae</taxon>
        <taxon>Pseudoalteromonas</taxon>
    </lineage>
</organism>
<dbReference type="PANTHER" id="PTHR44688">
    <property type="entry name" value="DNA-BINDING TRANSCRIPTIONAL ACTIVATOR DEVR_DOSR"/>
    <property type="match status" value="1"/>
</dbReference>
<evidence type="ECO:0000256" key="2">
    <source>
        <dbReference type="ARBA" id="ARBA00023125"/>
    </source>
</evidence>
<dbReference type="PROSITE" id="PS50043">
    <property type="entry name" value="HTH_LUXR_2"/>
    <property type="match status" value="1"/>
</dbReference>
<dbReference type="SUPFAM" id="SSF46894">
    <property type="entry name" value="C-terminal effector domain of the bipartite response regulators"/>
    <property type="match status" value="1"/>
</dbReference>
<dbReference type="GO" id="GO:0006355">
    <property type="term" value="P:regulation of DNA-templated transcription"/>
    <property type="evidence" value="ECO:0007669"/>
    <property type="project" value="InterPro"/>
</dbReference>
<keyword evidence="1" id="KW-0805">Transcription regulation</keyword>
<evidence type="ECO:0000256" key="1">
    <source>
        <dbReference type="ARBA" id="ARBA00023015"/>
    </source>
</evidence>
<dbReference type="Gene3D" id="1.10.10.10">
    <property type="entry name" value="Winged helix-like DNA-binding domain superfamily/Winged helix DNA-binding domain"/>
    <property type="match status" value="1"/>
</dbReference>
<protein>
    <submittedName>
        <fullName evidence="5">Transcriptional receptor protein PalR3</fullName>
    </submittedName>
</protein>
<dbReference type="GO" id="GO:0003677">
    <property type="term" value="F:DNA binding"/>
    <property type="evidence" value="ECO:0007669"/>
    <property type="project" value="UniProtKB-KW"/>
</dbReference>
<evidence type="ECO:0000259" key="4">
    <source>
        <dbReference type="PROSITE" id="PS50043"/>
    </source>
</evidence>
<dbReference type="Gene3D" id="3.30.450.80">
    <property type="entry name" value="Transcription factor LuxR-like, autoinducer-binding domain"/>
    <property type="match status" value="1"/>
</dbReference>
<dbReference type="InterPro" id="IPR000792">
    <property type="entry name" value="Tscrpt_reg_LuxR_C"/>
</dbReference>
<dbReference type="Pfam" id="PF00196">
    <property type="entry name" value="GerE"/>
    <property type="match status" value="1"/>
</dbReference>
<accession>A0A0M4UV68</accession>
<evidence type="ECO:0000313" key="5">
    <source>
        <dbReference type="EMBL" id="BAS32727.1"/>
    </source>
</evidence>
<reference evidence="5" key="1">
    <citation type="submission" date="2015-09" db="EMBL/GenBank/DDBJ databases">
        <title>Characterization of the protein components of N-acylhomoserine lactone-dependent quorum sensing system in Pseudoalteromonas sp. 520P1.</title>
        <authorList>
            <person name="Dang H.T."/>
            <person name="Komatsu S."/>
            <person name="Masuda H."/>
            <person name="Enomoto K."/>
        </authorList>
    </citation>
    <scope>NUCLEOTIDE SEQUENCE</scope>
    <source>
        <strain evidence="5">520P1 No. 412</strain>
    </source>
</reference>
<dbReference type="PRINTS" id="PR00038">
    <property type="entry name" value="HTHLUXR"/>
</dbReference>
<dbReference type="CDD" id="cd06170">
    <property type="entry name" value="LuxR_C_like"/>
    <property type="match status" value="1"/>
</dbReference>
<dbReference type="InterPro" id="IPR036693">
    <property type="entry name" value="TF_LuxR_autoind-bd_dom_sf"/>
</dbReference>
<feature type="domain" description="HTH luxR-type" evidence="4">
    <location>
        <begin position="179"/>
        <end position="244"/>
    </location>
</feature>
<dbReference type="SUPFAM" id="SSF75516">
    <property type="entry name" value="Pheromone-binding domain of LuxR-like quorum-sensing transcription factors"/>
    <property type="match status" value="1"/>
</dbReference>
<name>A0A0M4UV68_9GAMM</name>
<dbReference type="Pfam" id="PF03472">
    <property type="entry name" value="Autoind_bind"/>
    <property type="match status" value="1"/>
</dbReference>
<dbReference type="AlphaFoldDB" id="A0A0M4UV68"/>
<dbReference type="InterPro" id="IPR005143">
    <property type="entry name" value="TF_LuxR_autoind-bd_dom"/>
</dbReference>